<protein>
    <submittedName>
        <fullName evidence="2">Uncharacterized protein</fullName>
    </submittedName>
</protein>
<reference evidence="2" key="1">
    <citation type="journal article" date="2023" name="Mol. Phylogenet. Evol.">
        <title>Genome-scale phylogeny and comparative genomics of the fungal order Sordariales.</title>
        <authorList>
            <person name="Hensen N."/>
            <person name="Bonometti L."/>
            <person name="Westerberg I."/>
            <person name="Brannstrom I.O."/>
            <person name="Guillou S."/>
            <person name="Cros-Aarteil S."/>
            <person name="Calhoun S."/>
            <person name="Haridas S."/>
            <person name="Kuo A."/>
            <person name="Mondo S."/>
            <person name="Pangilinan J."/>
            <person name="Riley R."/>
            <person name="LaButti K."/>
            <person name="Andreopoulos B."/>
            <person name="Lipzen A."/>
            <person name="Chen C."/>
            <person name="Yan M."/>
            <person name="Daum C."/>
            <person name="Ng V."/>
            <person name="Clum A."/>
            <person name="Steindorff A."/>
            <person name="Ohm R.A."/>
            <person name="Martin F."/>
            <person name="Silar P."/>
            <person name="Natvig D.O."/>
            <person name="Lalanne C."/>
            <person name="Gautier V."/>
            <person name="Ament-Velasquez S.L."/>
            <person name="Kruys A."/>
            <person name="Hutchinson M.I."/>
            <person name="Powell A.J."/>
            <person name="Barry K."/>
            <person name="Miller A.N."/>
            <person name="Grigoriev I.V."/>
            <person name="Debuchy R."/>
            <person name="Gladieux P."/>
            <person name="Hiltunen Thoren M."/>
            <person name="Johannesson H."/>
        </authorList>
    </citation>
    <scope>NUCLEOTIDE SEQUENCE</scope>
    <source>
        <strain evidence="2">CBS 955.72</strain>
    </source>
</reference>
<evidence type="ECO:0000313" key="2">
    <source>
        <dbReference type="EMBL" id="KAK3339853.1"/>
    </source>
</evidence>
<dbReference type="EMBL" id="JAUIQD010000009">
    <property type="protein sequence ID" value="KAK3339853.1"/>
    <property type="molecule type" value="Genomic_DNA"/>
</dbReference>
<gene>
    <name evidence="2" type="ORF">B0T25DRAFT_364178</name>
</gene>
<feature type="region of interest" description="Disordered" evidence="1">
    <location>
        <begin position="30"/>
        <end position="102"/>
    </location>
</feature>
<keyword evidence="3" id="KW-1185">Reference proteome</keyword>
<evidence type="ECO:0000256" key="1">
    <source>
        <dbReference type="SAM" id="MobiDB-lite"/>
    </source>
</evidence>
<evidence type="ECO:0000313" key="3">
    <source>
        <dbReference type="Proteomes" id="UP001275084"/>
    </source>
</evidence>
<accession>A0AAJ0H5W0</accession>
<name>A0AAJ0H5W0_9PEZI</name>
<reference evidence="2" key="2">
    <citation type="submission" date="2023-06" db="EMBL/GenBank/DDBJ databases">
        <authorList>
            <consortium name="Lawrence Berkeley National Laboratory"/>
            <person name="Haridas S."/>
            <person name="Hensen N."/>
            <person name="Bonometti L."/>
            <person name="Westerberg I."/>
            <person name="Brannstrom I.O."/>
            <person name="Guillou S."/>
            <person name="Cros-Aarteil S."/>
            <person name="Calhoun S."/>
            <person name="Kuo A."/>
            <person name="Mondo S."/>
            <person name="Pangilinan J."/>
            <person name="Riley R."/>
            <person name="Labutti K."/>
            <person name="Andreopoulos B."/>
            <person name="Lipzen A."/>
            <person name="Chen C."/>
            <person name="Yanf M."/>
            <person name="Daum C."/>
            <person name="Ng V."/>
            <person name="Clum A."/>
            <person name="Steindorff A."/>
            <person name="Ohm R."/>
            <person name="Martin F."/>
            <person name="Silar P."/>
            <person name="Natvig D."/>
            <person name="Lalanne C."/>
            <person name="Gautier V."/>
            <person name="Ament-Velasquez S.L."/>
            <person name="Kruys A."/>
            <person name="Hutchinson M.I."/>
            <person name="Powell A.J."/>
            <person name="Barry K."/>
            <person name="Miller A.N."/>
            <person name="Grigoriev I.V."/>
            <person name="Debuchy R."/>
            <person name="Gladieux P."/>
            <person name="Thoren M.H."/>
            <person name="Johannesson H."/>
        </authorList>
    </citation>
    <scope>NUCLEOTIDE SEQUENCE</scope>
    <source>
        <strain evidence="2">CBS 955.72</strain>
    </source>
</reference>
<organism evidence="2 3">
    <name type="scientific">Lasiosphaeria hispida</name>
    <dbReference type="NCBI Taxonomy" id="260671"/>
    <lineage>
        <taxon>Eukaryota</taxon>
        <taxon>Fungi</taxon>
        <taxon>Dikarya</taxon>
        <taxon>Ascomycota</taxon>
        <taxon>Pezizomycotina</taxon>
        <taxon>Sordariomycetes</taxon>
        <taxon>Sordariomycetidae</taxon>
        <taxon>Sordariales</taxon>
        <taxon>Lasiosphaeriaceae</taxon>
        <taxon>Lasiosphaeria</taxon>
    </lineage>
</organism>
<dbReference type="Proteomes" id="UP001275084">
    <property type="component" value="Unassembled WGS sequence"/>
</dbReference>
<dbReference type="AlphaFoldDB" id="A0AAJ0H5W0"/>
<comment type="caution">
    <text evidence="2">The sequence shown here is derived from an EMBL/GenBank/DDBJ whole genome shotgun (WGS) entry which is preliminary data.</text>
</comment>
<feature type="compositionally biased region" description="Polar residues" evidence="1">
    <location>
        <begin position="64"/>
        <end position="95"/>
    </location>
</feature>
<proteinExistence type="predicted"/>
<sequence>MEDITVLSSYAETTYQGTVVDPADMAAIAESLPRLSGDSAVPPNPRAPSPRLSQQPAAARSRGTDSTGPSTQPIARSTLDEISSPSTGSINTPSDYHSIHTDSLDPNHLTSALTGILEHVDGIGNRLSNRLILTGWKQREKIGPHPGFSPLFRTVLEHLQYTEAGPFNKYERLPPKLHHRCEVALFKSCPKPRLTVGYTGSEKPQLFLTATFLANVSGAPPIPDGFLFSIPENRPIGCRLESGVDSKQQLMLPPDQDPEEVILTFSDQESLQEFHGHLVGTHARANETKHEFPLAGYAIKARPDRLDMFPVLSLPFNELAITEQAWSKVSIFLHVARFRCLHRLVVESQDGLTLIDDQIGTIDQNLIRLGSTVGDKYLLVWNRNPRNFSTTPNNNLLLFTDTAVSTESASINKELRHIQARQTHCEYRFQDLGSLHRFQEALIGHTVLFDGWPYIVFFQLSGILQRFKTPKNLATGKDAEGIRVQVLRGHSSGNLWLAIFWQYSVSRFPHYTLSFQFSSRGYYVKPSRDLDPAGYGVTIEDDSCRLPNLVRPDEGWPSNDSEFLDLRIGHKVLKGKSNKISFYFKETAE</sequence>